<accession>A0A6L2L2S5</accession>
<evidence type="ECO:0000313" key="2">
    <source>
        <dbReference type="EMBL" id="GEU54464.1"/>
    </source>
</evidence>
<name>A0A6L2L2S5_TANCI</name>
<comment type="caution">
    <text evidence="2">The sequence shown here is derived from an EMBL/GenBank/DDBJ whole genome shotgun (WGS) entry which is preliminary data.</text>
</comment>
<protein>
    <submittedName>
        <fullName evidence="2">Uncharacterized protein</fullName>
    </submittedName>
</protein>
<proteinExistence type="predicted"/>
<feature type="region of interest" description="Disordered" evidence="1">
    <location>
        <begin position="83"/>
        <end position="118"/>
    </location>
</feature>
<dbReference type="AlphaFoldDB" id="A0A6L2L2S5"/>
<organism evidence="2">
    <name type="scientific">Tanacetum cinerariifolium</name>
    <name type="common">Dalmatian daisy</name>
    <name type="synonym">Chrysanthemum cinerariifolium</name>
    <dbReference type="NCBI Taxonomy" id="118510"/>
    <lineage>
        <taxon>Eukaryota</taxon>
        <taxon>Viridiplantae</taxon>
        <taxon>Streptophyta</taxon>
        <taxon>Embryophyta</taxon>
        <taxon>Tracheophyta</taxon>
        <taxon>Spermatophyta</taxon>
        <taxon>Magnoliopsida</taxon>
        <taxon>eudicotyledons</taxon>
        <taxon>Gunneridae</taxon>
        <taxon>Pentapetalae</taxon>
        <taxon>asterids</taxon>
        <taxon>campanulids</taxon>
        <taxon>Asterales</taxon>
        <taxon>Asteraceae</taxon>
        <taxon>Asteroideae</taxon>
        <taxon>Anthemideae</taxon>
        <taxon>Anthemidinae</taxon>
        <taxon>Tanacetum</taxon>
    </lineage>
</organism>
<evidence type="ECO:0000256" key="1">
    <source>
        <dbReference type="SAM" id="MobiDB-lite"/>
    </source>
</evidence>
<gene>
    <name evidence="2" type="ORF">Tci_026442</name>
</gene>
<dbReference type="EMBL" id="BKCJ010003336">
    <property type="protein sequence ID" value="GEU54464.1"/>
    <property type="molecule type" value="Genomic_DNA"/>
</dbReference>
<sequence>MVAYLERTDGNAEFHQIVDFLTASSIYYASTQIHVTVDGKTVVISESSMRNDLHFNDEDGISCLSNDEIFVNLALIGAPPSHEEHVTTIASQPQKTHTPRRTKRGQDTKIPQSSSPLKKVGDEVVYTREDNGVVKAATTTTSLETEVLALEQSKIAQDLVIKKLQKKVKRLKKKQRARTLRMNLFMIGGIDDNDDMVDEAMKNVEGDTVNTTTTRLSIASASITTDGVSISIAEPRTPPTTITTVFEDEYLTIVQTLVNMRNEELAKRMHEEEMFEFKKRQSEIAVAEKASRAAIKASINLELDDIQDMIEANEQMVSRLENKEQEQFTIEEKSKILVEMIAERKRFFAAQRATKKRSKPPTKAQMRNMMYTYLKNQAGYKHNQLKGRSYDDIQKLFDKTYKQQASRKKRAGLKLKPKSPKKIKVIKEQEFAEDEQEKEELRLCLKIVQDEDKAINYENLVVKSPIIDWETQLLGSDLQGEDLSYWKITRADGSFRFYKVFLTMLEEFDRHDLFDLQKPVMKRFKSVAPKGYDLILWGDLKTMIEPNEEDKVWRNQQEWSVIS</sequence>
<reference evidence="2" key="1">
    <citation type="journal article" date="2019" name="Sci. Rep.">
        <title>Draft genome of Tanacetum cinerariifolium, the natural source of mosquito coil.</title>
        <authorList>
            <person name="Yamashiro T."/>
            <person name="Shiraishi A."/>
            <person name="Satake H."/>
            <person name="Nakayama K."/>
        </authorList>
    </citation>
    <scope>NUCLEOTIDE SEQUENCE</scope>
</reference>